<accession>Q65AF1</accession>
<keyword evidence="1" id="KW-0614">Plasmid</keyword>
<dbReference type="EMBL" id="AJ698720">
    <property type="protein sequence ID" value="CAG27525.1"/>
    <property type="molecule type" value="Genomic_DNA"/>
</dbReference>
<sequence length="131" mass="14999">MLSRCSAYMSKHFRPTLHIYQCRCLLHGLSDHIGRGDIFNPQRRINGFMFFSLSALNLEDHLGLVISPQSPLSAGYITLRACRRSLPLRFSTVTPGRIVGFLIVSYRFNIPDRLVVHLSVHARPELRAHDR</sequence>
<dbReference type="EnsemblBacteria" id="AAS58753">
    <property type="protein sequence ID" value="AAS58753"/>
    <property type="gene ID" value="YP_pMT122"/>
</dbReference>
<organism evidence="1">
    <name type="scientific">Yersinia pestis</name>
    <dbReference type="NCBI Taxonomy" id="632"/>
    <lineage>
        <taxon>Bacteria</taxon>
        <taxon>Pseudomonadati</taxon>
        <taxon>Pseudomonadota</taxon>
        <taxon>Gammaproteobacteria</taxon>
        <taxon>Enterobacterales</taxon>
        <taxon>Yersiniaceae</taxon>
        <taxon>Yersinia</taxon>
    </lineage>
</organism>
<keyword evidence="1" id="KW-0378">Hydrolase</keyword>
<reference evidence="1" key="1">
    <citation type="journal article" date="2004" name="Infect. Immun.">
        <title>Structural organization of the pFra virulence-associated plasmid of rhamnose-positive Yersinia pestis.</title>
        <authorList>
            <person name="Golubov A."/>
            <person name="Neubauer H."/>
            <person name="Nolting C."/>
            <person name="Heesemann J."/>
            <person name="Rakin A."/>
        </authorList>
    </citation>
    <scope>NUCLEOTIDE SEQUENCE [LARGE SCALE GENOMIC DNA]</scope>
    <source>
        <plasmid evidence="1">pG8786</plasmid>
    </source>
</reference>
<dbReference type="GO" id="GO:0004519">
    <property type="term" value="F:endonuclease activity"/>
    <property type="evidence" value="ECO:0007669"/>
    <property type="project" value="UniProtKB-KW"/>
</dbReference>
<accession>A0A1U8QVP8</accession>
<accession>O68782</accession>
<name>A0A1U8QVP8_YERPE</name>
<dbReference type="GO" id="GO:0004527">
    <property type="term" value="F:exonuclease activity"/>
    <property type="evidence" value="ECO:0007669"/>
    <property type="project" value="UniProtKB-KW"/>
</dbReference>
<keyword evidence="1" id="KW-0449">Lipoprotein</keyword>
<proteinExistence type="predicted"/>
<dbReference type="AlphaFoldDB" id="A0A1U8QVP8"/>
<keyword evidence="1" id="KW-0269">Exonuclease</keyword>
<keyword evidence="1" id="KW-0255">Endonuclease</keyword>
<geneLocation type="plasmid" evidence="1">
    <name>pG8786</name>
</geneLocation>
<dbReference type="HOGENOM" id="CLU_149229_0_0_6"/>
<protein>
    <submittedName>
        <fullName evidence="1">Uncharacterized protein</fullName>
    </submittedName>
</protein>
<keyword evidence="1" id="KW-0540">Nuclease</keyword>
<evidence type="ECO:0000313" key="1">
    <source>
        <dbReference type="EMBL" id="CAG27525.1"/>
    </source>
</evidence>
<accession>Q74YF6</accession>